<gene>
    <name evidence="2" type="ORF">D3218_12900</name>
</gene>
<evidence type="ECO:0000256" key="1">
    <source>
        <dbReference type="SAM" id="MobiDB-lite"/>
    </source>
</evidence>
<reference evidence="3" key="1">
    <citation type="submission" date="2018-09" db="EMBL/GenBank/DDBJ databases">
        <authorList>
            <person name="Tuo L."/>
        </authorList>
    </citation>
    <scope>NUCLEOTIDE SEQUENCE [LARGE SCALE GENOMIC DNA]</scope>
    <source>
        <strain evidence="3">M2BS4Y-1</strain>
    </source>
</reference>
<dbReference type="RefSeq" id="WP_119540491.1">
    <property type="nucleotide sequence ID" value="NZ_QYRN01000006.1"/>
</dbReference>
<proteinExistence type="predicted"/>
<evidence type="ECO:0000313" key="3">
    <source>
        <dbReference type="Proteomes" id="UP000265750"/>
    </source>
</evidence>
<feature type="region of interest" description="Disordered" evidence="1">
    <location>
        <begin position="16"/>
        <end position="36"/>
    </location>
</feature>
<comment type="caution">
    <text evidence="2">The sequence shown here is derived from an EMBL/GenBank/DDBJ whole genome shotgun (WGS) entry which is preliminary data.</text>
</comment>
<feature type="compositionally biased region" description="Basic and acidic residues" evidence="1">
    <location>
        <begin position="20"/>
        <end position="34"/>
    </location>
</feature>
<organism evidence="2 3">
    <name type="scientific">Aureimonas flava</name>
    <dbReference type="NCBI Taxonomy" id="2320271"/>
    <lineage>
        <taxon>Bacteria</taxon>
        <taxon>Pseudomonadati</taxon>
        <taxon>Pseudomonadota</taxon>
        <taxon>Alphaproteobacteria</taxon>
        <taxon>Hyphomicrobiales</taxon>
        <taxon>Aurantimonadaceae</taxon>
        <taxon>Aureimonas</taxon>
    </lineage>
</organism>
<keyword evidence="3" id="KW-1185">Reference proteome</keyword>
<protein>
    <submittedName>
        <fullName evidence="2">Uncharacterized protein</fullName>
    </submittedName>
</protein>
<accession>A0A3A1WL39</accession>
<name>A0A3A1WL39_9HYPH</name>
<evidence type="ECO:0000313" key="2">
    <source>
        <dbReference type="EMBL" id="RIY00181.1"/>
    </source>
</evidence>
<dbReference type="EMBL" id="QYRN01000006">
    <property type="protein sequence ID" value="RIY00181.1"/>
    <property type="molecule type" value="Genomic_DNA"/>
</dbReference>
<dbReference type="AlphaFoldDB" id="A0A3A1WL39"/>
<sequence>MTGRILEARRPLVASFDPDADMRPARPRQSDRRWPPAQPADALEAACRAGFDHFIRDPDPARRDRRYAALAQKAKDDRKTEFIVMLTAYKAAGGR</sequence>
<dbReference type="Proteomes" id="UP000265750">
    <property type="component" value="Unassembled WGS sequence"/>
</dbReference>